<gene>
    <name evidence="2" type="ORF">QVD17_03090</name>
</gene>
<keyword evidence="1" id="KW-0812">Transmembrane</keyword>
<dbReference type="EMBL" id="JAUHHV010000001">
    <property type="protein sequence ID" value="KAK1437300.1"/>
    <property type="molecule type" value="Genomic_DNA"/>
</dbReference>
<evidence type="ECO:0000256" key="1">
    <source>
        <dbReference type="SAM" id="Phobius"/>
    </source>
</evidence>
<sequence length="90" mass="10230">MVAGGDVYQRGHCRRLELTIKKGKTSQNITQTKTLHFTLSCLPFLAVFLLPSPTAALRSTRRRYLHGVQHLHFLNICCIHGYLDFPKCCS</sequence>
<reference evidence="2" key="1">
    <citation type="journal article" date="2023" name="bioRxiv">
        <title>Improved chromosome-level genome assembly for marigold (Tagetes erecta).</title>
        <authorList>
            <person name="Jiang F."/>
            <person name="Yuan L."/>
            <person name="Wang S."/>
            <person name="Wang H."/>
            <person name="Xu D."/>
            <person name="Wang A."/>
            <person name="Fan W."/>
        </authorList>
    </citation>
    <scope>NUCLEOTIDE SEQUENCE</scope>
    <source>
        <strain evidence="2">WSJ</strain>
        <tissue evidence="2">Leaf</tissue>
    </source>
</reference>
<organism evidence="2 3">
    <name type="scientific">Tagetes erecta</name>
    <name type="common">African marigold</name>
    <dbReference type="NCBI Taxonomy" id="13708"/>
    <lineage>
        <taxon>Eukaryota</taxon>
        <taxon>Viridiplantae</taxon>
        <taxon>Streptophyta</taxon>
        <taxon>Embryophyta</taxon>
        <taxon>Tracheophyta</taxon>
        <taxon>Spermatophyta</taxon>
        <taxon>Magnoliopsida</taxon>
        <taxon>eudicotyledons</taxon>
        <taxon>Gunneridae</taxon>
        <taxon>Pentapetalae</taxon>
        <taxon>asterids</taxon>
        <taxon>campanulids</taxon>
        <taxon>Asterales</taxon>
        <taxon>Asteraceae</taxon>
        <taxon>Asteroideae</taxon>
        <taxon>Heliantheae alliance</taxon>
        <taxon>Tageteae</taxon>
        <taxon>Tagetes</taxon>
    </lineage>
</organism>
<keyword evidence="1" id="KW-1133">Transmembrane helix</keyword>
<evidence type="ECO:0000313" key="3">
    <source>
        <dbReference type="Proteomes" id="UP001229421"/>
    </source>
</evidence>
<name>A0AAD8L7R7_TARER</name>
<protein>
    <submittedName>
        <fullName evidence="2">Uncharacterized protein</fullName>
    </submittedName>
</protein>
<dbReference type="AlphaFoldDB" id="A0AAD8L7R7"/>
<accession>A0AAD8L7R7</accession>
<keyword evidence="1" id="KW-0472">Membrane</keyword>
<evidence type="ECO:0000313" key="2">
    <source>
        <dbReference type="EMBL" id="KAK1437300.1"/>
    </source>
</evidence>
<comment type="caution">
    <text evidence="2">The sequence shown here is derived from an EMBL/GenBank/DDBJ whole genome shotgun (WGS) entry which is preliminary data.</text>
</comment>
<proteinExistence type="predicted"/>
<feature type="transmembrane region" description="Helical" evidence="1">
    <location>
        <begin position="35"/>
        <end position="57"/>
    </location>
</feature>
<dbReference type="Proteomes" id="UP001229421">
    <property type="component" value="Unassembled WGS sequence"/>
</dbReference>
<keyword evidence="3" id="KW-1185">Reference proteome</keyword>